<dbReference type="PANTHER" id="PTHR30055">
    <property type="entry name" value="HTH-TYPE TRANSCRIPTIONAL REGULATOR RUTR"/>
    <property type="match status" value="1"/>
</dbReference>
<keyword evidence="1" id="KW-0805">Transcription regulation</keyword>
<evidence type="ECO:0000313" key="7">
    <source>
        <dbReference type="EMBL" id="MBB3930277.1"/>
    </source>
</evidence>
<dbReference type="Pfam" id="PF17935">
    <property type="entry name" value="TetR_C_27"/>
    <property type="match status" value="1"/>
</dbReference>
<reference evidence="7 8" key="1">
    <citation type="submission" date="2020-08" db="EMBL/GenBank/DDBJ databases">
        <title>Genomic Encyclopedia of Type Strains, Phase IV (KMG-IV): sequencing the most valuable type-strain genomes for metagenomic binning, comparative biology and taxonomic classification.</title>
        <authorList>
            <person name="Goeker M."/>
        </authorList>
    </citation>
    <scope>NUCLEOTIDE SEQUENCE [LARGE SCALE GENOMIC DNA]</scope>
    <source>
        <strain evidence="7 8">DSM 25966</strain>
    </source>
</reference>
<dbReference type="InterPro" id="IPR009057">
    <property type="entry name" value="Homeodomain-like_sf"/>
</dbReference>
<gene>
    <name evidence="7" type="ORF">GGR25_001316</name>
</gene>
<dbReference type="SUPFAM" id="SSF48498">
    <property type="entry name" value="Tetracyclin repressor-like, C-terminal domain"/>
    <property type="match status" value="1"/>
</dbReference>
<dbReference type="PANTHER" id="PTHR30055:SF151">
    <property type="entry name" value="TRANSCRIPTIONAL REGULATORY PROTEIN"/>
    <property type="match status" value="1"/>
</dbReference>
<dbReference type="Proteomes" id="UP000553963">
    <property type="component" value="Unassembled WGS sequence"/>
</dbReference>
<sequence>MAVHALQSPGSSESDARRVETSERILDEAERLFRHYGFGKTTVADIARELGMSPANVYRFFPSKSAIHEAIATRMLAMQEVALQRISELPIPAAEKLRRFVVDRYHSTLALMIDETKVHEMVTAALDEHWSVIDRHLQRVTEILTHIMEQGIAAGEFAAQDPEAAARGFKVAVVSAIHPSIMAQCRKDPDFPTPEEVADFAIRALKA</sequence>
<name>A0A840AML2_9HYPH</name>
<dbReference type="InterPro" id="IPR001647">
    <property type="entry name" value="HTH_TetR"/>
</dbReference>
<dbReference type="InterPro" id="IPR050109">
    <property type="entry name" value="HTH-type_TetR-like_transc_reg"/>
</dbReference>
<comment type="caution">
    <text evidence="7">The sequence shown here is derived from an EMBL/GenBank/DDBJ whole genome shotgun (WGS) entry which is preliminary data.</text>
</comment>
<evidence type="ECO:0000256" key="3">
    <source>
        <dbReference type="ARBA" id="ARBA00023163"/>
    </source>
</evidence>
<dbReference type="PROSITE" id="PS50977">
    <property type="entry name" value="HTH_TETR_2"/>
    <property type="match status" value="1"/>
</dbReference>
<dbReference type="Pfam" id="PF00440">
    <property type="entry name" value="TetR_N"/>
    <property type="match status" value="1"/>
</dbReference>
<evidence type="ECO:0000256" key="2">
    <source>
        <dbReference type="ARBA" id="ARBA00023125"/>
    </source>
</evidence>
<evidence type="ECO:0000256" key="4">
    <source>
        <dbReference type="PROSITE-ProRule" id="PRU00335"/>
    </source>
</evidence>
<evidence type="ECO:0000256" key="1">
    <source>
        <dbReference type="ARBA" id="ARBA00023015"/>
    </source>
</evidence>
<keyword evidence="8" id="KW-1185">Reference proteome</keyword>
<dbReference type="GO" id="GO:0000976">
    <property type="term" value="F:transcription cis-regulatory region binding"/>
    <property type="evidence" value="ECO:0007669"/>
    <property type="project" value="TreeGrafter"/>
</dbReference>
<evidence type="ECO:0000259" key="6">
    <source>
        <dbReference type="PROSITE" id="PS50977"/>
    </source>
</evidence>
<dbReference type="PRINTS" id="PR00455">
    <property type="entry name" value="HTHTETR"/>
</dbReference>
<accession>A0A840AML2</accession>
<dbReference type="GO" id="GO:0003700">
    <property type="term" value="F:DNA-binding transcription factor activity"/>
    <property type="evidence" value="ECO:0007669"/>
    <property type="project" value="TreeGrafter"/>
</dbReference>
<organism evidence="7 8">
    <name type="scientific">Kaistia hirudinis</name>
    <dbReference type="NCBI Taxonomy" id="1293440"/>
    <lineage>
        <taxon>Bacteria</taxon>
        <taxon>Pseudomonadati</taxon>
        <taxon>Pseudomonadota</taxon>
        <taxon>Alphaproteobacteria</taxon>
        <taxon>Hyphomicrobiales</taxon>
        <taxon>Kaistiaceae</taxon>
        <taxon>Kaistia</taxon>
    </lineage>
</organism>
<feature type="DNA-binding region" description="H-T-H motif" evidence="4">
    <location>
        <begin position="42"/>
        <end position="61"/>
    </location>
</feature>
<evidence type="ECO:0000256" key="5">
    <source>
        <dbReference type="SAM" id="MobiDB-lite"/>
    </source>
</evidence>
<dbReference type="Gene3D" id="1.10.357.10">
    <property type="entry name" value="Tetracycline Repressor, domain 2"/>
    <property type="match status" value="1"/>
</dbReference>
<dbReference type="InterPro" id="IPR041478">
    <property type="entry name" value="TetR_C_27"/>
</dbReference>
<keyword evidence="2 4" id="KW-0238">DNA-binding</keyword>
<feature type="region of interest" description="Disordered" evidence="5">
    <location>
        <begin position="1"/>
        <end position="20"/>
    </location>
</feature>
<proteinExistence type="predicted"/>
<keyword evidence="3" id="KW-0804">Transcription</keyword>
<dbReference type="RefSeq" id="WP_183397954.1">
    <property type="nucleotide sequence ID" value="NZ_JACIDS010000002.1"/>
</dbReference>
<evidence type="ECO:0000313" key="8">
    <source>
        <dbReference type="Proteomes" id="UP000553963"/>
    </source>
</evidence>
<dbReference type="EMBL" id="JACIDS010000002">
    <property type="protein sequence ID" value="MBB3930277.1"/>
    <property type="molecule type" value="Genomic_DNA"/>
</dbReference>
<dbReference type="AlphaFoldDB" id="A0A840AML2"/>
<protein>
    <submittedName>
        <fullName evidence="7">AcrR family transcriptional regulator</fullName>
    </submittedName>
</protein>
<feature type="domain" description="HTH tetR-type" evidence="6">
    <location>
        <begin position="19"/>
        <end position="79"/>
    </location>
</feature>
<dbReference type="SUPFAM" id="SSF46689">
    <property type="entry name" value="Homeodomain-like"/>
    <property type="match status" value="1"/>
</dbReference>
<dbReference type="InterPro" id="IPR036271">
    <property type="entry name" value="Tet_transcr_reg_TetR-rel_C_sf"/>
</dbReference>